<accession>A0A2R6BCS8</accession>
<reference evidence="7 8" key="1">
    <citation type="submission" date="2017-04" db="EMBL/GenBank/DDBJ databases">
        <title>Novel microbial lineages endemic to geothermal iron-oxide mats fill important gaps in the evolutionary history of Archaea.</title>
        <authorList>
            <person name="Jay Z.J."/>
            <person name="Beam J.P."/>
            <person name="Dlakic M."/>
            <person name="Rusch D.B."/>
            <person name="Kozubal M.A."/>
            <person name="Inskeep W.P."/>
        </authorList>
    </citation>
    <scope>NUCLEOTIDE SEQUENCE [LARGE SCALE GENOMIC DNA]</scope>
    <source>
        <strain evidence="7">ECH_B_2</strain>
    </source>
</reference>
<name>A0A2R6BCS8_9ARCH</name>
<dbReference type="InterPro" id="IPR005829">
    <property type="entry name" value="Sugar_transporter_CS"/>
</dbReference>
<evidence type="ECO:0000259" key="6">
    <source>
        <dbReference type="PROSITE" id="PS50850"/>
    </source>
</evidence>
<dbReference type="GO" id="GO:0046943">
    <property type="term" value="F:carboxylic acid transmembrane transporter activity"/>
    <property type="evidence" value="ECO:0007669"/>
    <property type="project" value="TreeGrafter"/>
</dbReference>
<dbReference type="InterPro" id="IPR003663">
    <property type="entry name" value="Sugar/inositol_transpt"/>
</dbReference>
<dbReference type="EMBL" id="NEXH01000002">
    <property type="protein sequence ID" value="PSN96416.1"/>
    <property type="molecule type" value="Genomic_DNA"/>
</dbReference>
<keyword evidence="3 5" id="KW-1133">Transmembrane helix</keyword>
<evidence type="ECO:0000313" key="8">
    <source>
        <dbReference type="Proteomes" id="UP000241284"/>
    </source>
</evidence>
<dbReference type="PROSITE" id="PS00216">
    <property type="entry name" value="SUGAR_TRANSPORT_1"/>
    <property type="match status" value="1"/>
</dbReference>
<feature type="transmembrane region" description="Helical" evidence="5">
    <location>
        <begin position="374"/>
        <end position="397"/>
    </location>
</feature>
<feature type="transmembrane region" description="Helical" evidence="5">
    <location>
        <begin position="176"/>
        <end position="198"/>
    </location>
</feature>
<dbReference type="Pfam" id="PF00083">
    <property type="entry name" value="Sugar_tr"/>
    <property type="match status" value="1"/>
</dbReference>
<evidence type="ECO:0000256" key="4">
    <source>
        <dbReference type="ARBA" id="ARBA00023136"/>
    </source>
</evidence>
<dbReference type="InterPro" id="IPR036259">
    <property type="entry name" value="MFS_trans_sf"/>
</dbReference>
<dbReference type="PANTHER" id="PTHR23508:SF10">
    <property type="entry name" value="CARBOXYLIC ACID TRANSPORTER PROTEIN HOMOLOG"/>
    <property type="match status" value="1"/>
</dbReference>
<sequence>MTLNPTLDEAPLRRFHLVLSSLAAMGTFIDGYDLSVISFQALIISNVFHFSLKSNPLLYGLLLTSALIGMAIGGVSFGWLADRLGRKTMFLVDLLFFIVFTTLSGLAQNVYQVIVFRTLMGVGIGADYPISSTIISEFAPARRRGALLMYGIMFYWLGTLLAGVVNFATLGLGEDLAWRVSFIVGAVIAVPVVAARGLMPESLRWLVKNNKMDRANRIAESLNVRITQGAGTVKRSARDLFGRYWKATLFVLVAWFAFDIGSYGLGFYTSTLYREYGINSLSRIALFGIISAPFPILAYLALIAIVDRVGRRKPTLIGFAVMAAVLLLLPGLIERNPLTLLPLFIVYASFEQWPGGLLSFAYSSELFPTEIRGFAQGLATTVSRIGAVLGVLLFPIISQRGLTYGTLFFVVFIALAFALSYVLAPETRQLPLDEVSSTKQHQT</sequence>
<feature type="transmembrane region" description="Helical" evidence="5">
    <location>
        <begin position="12"/>
        <end position="29"/>
    </location>
</feature>
<dbReference type="PROSITE" id="PS50850">
    <property type="entry name" value="MFS"/>
    <property type="match status" value="1"/>
</dbReference>
<keyword evidence="2 5" id="KW-0812">Transmembrane</keyword>
<evidence type="ECO:0000256" key="5">
    <source>
        <dbReference type="SAM" id="Phobius"/>
    </source>
</evidence>
<dbReference type="PROSITE" id="PS00217">
    <property type="entry name" value="SUGAR_TRANSPORT_2"/>
    <property type="match status" value="1"/>
</dbReference>
<dbReference type="GO" id="GO:0005886">
    <property type="term" value="C:plasma membrane"/>
    <property type="evidence" value="ECO:0007669"/>
    <property type="project" value="TreeGrafter"/>
</dbReference>
<comment type="caution">
    <text evidence="7">The sequence shown here is derived from an EMBL/GenBank/DDBJ whole genome shotgun (WGS) entry which is preliminary data.</text>
</comment>
<dbReference type="SUPFAM" id="SSF103473">
    <property type="entry name" value="MFS general substrate transporter"/>
    <property type="match status" value="1"/>
</dbReference>
<feature type="transmembrane region" description="Helical" evidence="5">
    <location>
        <begin position="244"/>
        <end position="264"/>
    </location>
</feature>
<dbReference type="InterPro" id="IPR005828">
    <property type="entry name" value="MFS_sugar_transport-like"/>
</dbReference>
<feature type="transmembrane region" description="Helical" evidence="5">
    <location>
        <begin position="284"/>
        <end position="304"/>
    </location>
</feature>
<feature type="transmembrane region" description="Helical" evidence="5">
    <location>
        <begin position="58"/>
        <end position="81"/>
    </location>
</feature>
<evidence type="ECO:0000256" key="1">
    <source>
        <dbReference type="ARBA" id="ARBA00004141"/>
    </source>
</evidence>
<evidence type="ECO:0000256" key="2">
    <source>
        <dbReference type="ARBA" id="ARBA00022692"/>
    </source>
</evidence>
<feature type="transmembrane region" description="Helical" evidence="5">
    <location>
        <begin position="88"/>
        <end position="108"/>
    </location>
</feature>
<proteinExistence type="predicted"/>
<dbReference type="PANTHER" id="PTHR23508">
    <property type="entry name" value="CARBOXYLIC ACID TRANSPORTER PROTEIN HOMOLOG"/>
    <property type="match status" value="1"/>
</dbReference>
<dbReference type="AlphaFoldDB" id="A0A2R6BCS8"/>
<dbReference type="Proteomes" id="UP000241284">
    <property type="component" value="Unassembled WGS sequence"/>
</dbReference>
<evidence type="ECO:0000313" key="7">
    <source>
        <dbReference type="EMBL" id="PSN96416.1"/>
    </source>
</evidence>
<comment type="subcellular location">
    <subcellularLocation>
        <location evidence="1">Membrane</location>
        <topology evidence="1">Multi-pass membrane protein</topology>
    </subcellularLocation>
</comment>
<feature type="transmembrane region" description="Helical" evidence="5">
    <location>
        <begin position="147"/>
        <end position="170"/>
    </location>
</feature>
<dbReference type="PRINTS" id="PR00171">
    <property type="entry name" value="SUGRTRNSPORT"/>
</dbReference>
<protein>
    <recommendedName>
        <fullName evidence="6">Major facilitator superfamily (MFS) profile domain-containing protein</fullName>
    </recommendedName>
</protein>
<keyword evidence="4 5" id="KW-0472">Membrane</keyword>
<feature type="transmembrane region" description="Helical" evidence="5">
    <location>
        <begin position="403"/>
        <end position="424"/>
    </location>
</feature>
<dbReference type="Gene3D" id="1.20.1250.20">
    <property type="entry name" value="MFS general substrate transporter like domains"/>
    <property type="match status" value="1"/>
</dbReference>
<feature type="domain" description="Major facilitator superfamily (MFS) profile" evidence="6">
    <location>
        <begin position="19"/>
        <end position="428"/>
    </location>
</feature>
<organism evidence="7 8">
    <name type="scientific">Candidatus Marsarchaeota G2 archaeon ECH_B_2</name>
    <dbReference type="NCBI Taxonomy" id="1978160"/>
    <lineage>
        <taxon>Archaea</taxon>
        <taxon>Candidatus Marsarchaeota</taxon>
        <taxon>Candidatus Marsarchaeota group 2</taxon>
    </lineage>
</organism>
<feature type="transmembrane region" description="Helical" evidence="5">
    <location>
        <begin position="339"/>
        <end position="362"/>
    </location>
</feature>
<feature type="transmembrane region" description="Helical" evidence="5">
    <location>
        <begin position="114"/>
        <end position="135"/>
    </location>
</feature>
<feature type="transmembrane region" description="Helical" evidence="5">
    <location>
        <begin position="316"/>
        <end position="333"/>
    </location>
</feature>
<gene>
    <name evidence="7" type="ORF">B9Q06_01935</name>
</gene>
<dbReference type="InterPro" id="IPR020846">
    <property type="entry name" value="MFS_dom"/>
</dbReference>
<evidence type="ECO:0000256" key="3">
    <source>
        <dbReference type="ARBA" id="ARBA00022989"/>
    </source>
</evidence>